<dbReference type="PANTHER" id="PTHR33312:SF21">
    <property type="entry name" value="MEMBRANE-ASSOCIATED KINASE REGULATOR 3-RELATED"/>
    <property type="match status" value="1"/>
</dbReference>
<gene>
    <name evidence="2" type="ORF">B296_00029821</name>
</gene>
<feature type="region of interest" description="Disordered" evidence="1">
    <location>
        <begin position="501"/>
        <end position="531"/>
    </location>
</feature>
<proteinExistence type="predicted"/>
<dbReference type="Proteomes" id="UP000287651">
    <property type="component" value="Unassembled WGS sequence"/>
</dbReference>
<dbReference type="InterPro" id="IPR039620">
    <property type="entry name" value="BKI1/MAKR1/3/4"/>
</dbReference>
<protein>
    <recommendedName>
        <fullName evidence="4">Membrane-associated kinase regulator 4</fullName>
    </recommendedName>
</protein>
<evidence type="ECO:0000313" key="3">
    <source>
        <dbReference type="Proteomes" id="UP000287651"/>
    </source>
</evidence>
<evidence type="ECO:0000256" key="1">
    <source>
        <dbReference type="SAM" id="MobiDB-lite"/>
    </source>
</evidence>
<accession>A0A427A7E7</accession>
<dbReference type="GO" id="GO:0005886">
    <property type="term" value="C:plasma membrane"/>
    <property type="evidence" value="ECO:0007669"/>
    <property type="project" value="InterPro"/>
</dbReference>
<name>A0A427A7E7_ENSVE</name>
<dbReference type="PANTHER" id="PTHR33312">
    <property type="entry name" value="MEMBRANE-ASSOCIATED KINASE REGULATOR 4-RELATED"/>
    <property type="match status" value="1"/>
</dbReference>
<evidence type="ECO:0000313" key="2">
    <source>
        <dbReference type="EMBL" id="RRT72091.1"/>
    </source>
</evidence>
<dbReference type="AlphaFoldDB" id="A0A427A7E7"/>
<sequence length="596" mass="65201">MCRLAVSIYAIGHLKGSPLLWFEHICSMGVSASHRSGIACEGCGMCCRLSFYWRSGEGPLDLLQDCDAELNPTVARSPAPAAFHLHRCLQSCGQRVATHAPQGTLPTPMASRHRVDVENTPLPDSSGMLHVEGSRCPWGETRKPQEPFVTGCRVSGESLRLHGRSVMKARQRWPPALQAILICSQPATRYPSQQPRLKHCEAGEGKEQCPEGVLFCIDFEYLAIVTVRMAKTLLPSYDRIAEEDEEEEEEDYIDMDVSCATEMANSTANNSFLCYAIVSSPHSNEFEFQMSVQPAESEATAYPADELFYKGKLLPLHLHRRLQMVEKLGKSKEMMNACEAEVAIAPPATPTDRTPFGSCNISPASSCYVSGELDAEDYYYRGSAELVRVNRKSSWSKKLMLIKHLSQSLKLKAPKAYLKSLFNKPRRCQQAEECTDGNAAGARKKPPVEQAEIGTHLFDDTNAPGLMRSINREEHIEEDDVCCRKSFSGAMSWSHTATDSSVSWTSASSSSSSSSSSLSGTTRSGGSNQPVLLLNRSSSLNAEVESSIQGAISHCKKSQQMISGRKSASDAGLCSLSAPIIAVARENQEKPGLCRG</sequence>
<dbReference type="EMBL" id="AMZH03003513">
    <property type="protein sequence ID" value="RRT72091.1"/>
    <property type="molecule type" value="Genomic_DNA"/>
</dbReference>
<feature type="compositionally biased region" description="Low complexity" evidence="1">
    <location>
        <begin position="501"/>
        <end position="527"/>
    </location>
</feature>
<dbReference type="GO" id="GO:0019210">
    <property type="term" value="F:kinase inhibitor activity"/>
    <property type="evidence" value="ECO:0007669"/>
    <property type="project" value="InterPro"/>
</dbReference>
<organism evidence="2 3">
    <name type="scientific">Ensete ventricosum</name>
    <name type="common">Abyssinian banana</name>
    <name type="synonym">Musa ensete</name>
    <dbReference type="NCBI Taxonomy" id="4639"/>
    <lineage>
        <taxon>Eukaryota</taxon>
        <taxon>Viridiplantae</taxon>
        <taxon>Streptophyta</taxon>
        <taxon>Embryophyta</taxon>
        <taxon>Tracheophyta</taxon>
        <taxon>Spermatophyta</taxon>
        <taxon>Magnoliopsida</taxon>
        <taxon>Liliopsida</taxon>
        <taxon>Zingiberales</taxon>
        <taxon>Musaceae</taxon>
        <taxon>Ensete</taxon>
    </lineage>
</organism>
<evidence type="ECO:0008006" key="4">
    <source>
        <dbReference type="Google" id="ProtNLM"/>
    </source>
</evidence>
<reference evidence="2 3" key="1">
    <citation type="journal article" date="2014" name="Agronomy (Basel)">
        <title>A Draft Genome Sequence for Ensete ventricosum, the Drought-Tolerant Tree Against Hunger.</title>
        <authorList>
            <person name="Harrison J."/>
            <person name="Moore K.A."/>
            <person name="Paszkiewicz K."/>
            <person name="Jones T."/>
            <person name="Grant M."/>
            <person name="Ambacheew D."/>
            <person name="Muzemil S."/>
            <person name="Studholme D.J."/>
        </authorList>
    </citation>
    <scope>NUCLEOTIDE SEQUENCE [LARGE SCALE GENOMIC DNA]</scope>
</reference>
<comment type="caution">
    <text evidence="2">The sequence shown here is derived from an EMBL/GenBank/DDBJ whole genome shotgun (WGS) entry which is preliminary data.</text>
</comment>